<evidence type="ECO:0000256" key="1">
    <source>
        <dbReference type="SAM" id="MobiDB-lite"/>
    </source>
</evidence>
<accession>A0AAD9NLF9</accession>
<name>A0AAD9NLF9_RIDPI</name>
<feature type="compositionally biased region" description="Low complexity" evidence="1">
    <location>
        <begin position="106"/>
        <end position="119"/>
    </location>
</feature>
<protein>
    <submittedName>
        <fullName evidence="2">Uncharacterized protein</fullName>
    </submittedName>
</protein>
<evidence type="ECO:0000313" key="2">
    <source>
        <dbReference type="EMBL" id="KAK2171504.1"/>
    </source>
</evidence>
<sequence length="186" mass="20390">MVKNSLACCVAGRIAYMMKGPVETIESNEYVRTPSSGGGGEGGNQRNVDFSEFMWMADEELEDFDRRYYEELLIEECIKDCSDDLSDSGVICYVSPPTQPTPTPPSSQQQWQQPSSQQQVSLADGMQSLNMNSSAENRSNTRSHSSQQGSLPTQVVMSSKLNPNAPVFVPRTSGCKTSDTDEAGLR</sequence>
<dbReference type="EMBL" id="JAODUO010001057">
    <property type="protein sequence ID" value="KAK2171504.1"/>
    <property type="molecule type" value="Genomic_DNA"/>
</dbReference>
<comment type="caution">
    <text evidence="2">The sequence shown here is derived from an EMBL/GenBank/DDBJ whole genome shotgun (WGS) entry which is preliminary data.</text>
</comment>
<proteinExistence type="predicted"/>
<dbReference type="Proteomes" id="UP001209878">
    <property type="component" value="Unassembled WGS sequence"/>
</dbReference>
<dbReference type="AlphaFoldDB" id="A0AAD9NLF9"/>
<reference evidence="2" key="1">
    <citation type="journal article" date="2023" name="Mol. Biol. Evol.">
        <title>Third-Generation Sequencing Reveals the Adaptive Role of the Epigenome in Three Deep-Sea Polychaetes.</title>
        <authorList>
            <person name="Perez M."/>
            <person name="Aroh O."/>
            <person name="Sun Y."/>
            <person name="Lan Y."/>
            <person name="Juniper S.K."/>
            <person name="Young C.R."/>
            <person name="Angers B."/>
            <person name="Qian P.Y."/>
        </authorList>
    </citation>
    <scope>NUCLEOTIDE SEQUENCE</scope>
    <source>
        <strain evidence="2">R07B-5</strain>
    </source>
</reference>
<evidence type="ECO:0000313" key="3">
    <source>
        <dbReference type="Proteomes" id="UP001209878"/>
    </source>
</evidence>
<organism evidence="2 3">
    <name type="scientific">Ridgeia piscesae</name>
    <name type="common">Tubeworm</name>
    <dbReference type="NCBI Taxonomy" id="27915"/>
    <lineage>
        <taxon>Eukaryota</taxon>
        <taxon>Metazoa</taxon>
        <taxon>Spiralia</taxon>
        <taxon>Lophotrochozoa</taxon>
        <taxon>Annelida</taxon>
        <taxon>Polychaeta</taxon>
        <taxon>Sedentaria</taxon>
        <taxon>Canalipalpata</taxon>
        <taxon>Sabellida</taxon>
        <taxon>Siboglinidae</taxon>
        <taxon>Ridgeia</taxon>
    </lineage>
</organism>
<dbReference type="InterPro" id="IPR009818">
    <property type="entry name" value="PAM2_motif"/>
</dbReference>
<keyword evidence="3" id="KW-1185">Reference proteome</keyword>
<gene>
    <name evidence="2" type="ORF">NP493_1059g00003</name>
</gene>
<feature type="region of interest" description="Disordered" evidence="1">
    <location>
        <begin position="94"/>
        <end position="186"/>
    </location>
</feature>
<feature type="compositionally biased region" description="Polar residues" evidence="1">
    <location>
        <begin position="127"/>
        <end position="162"/>
    </location>
</feature>
<dbReference type="Pfam" id="PF07145">
    <property type="entry name" value="PAM2"/>
    <property type="match status" value="1"/>
</dbReference>